<evidence type="ECO:0000256" key="1">
    <source>
        <dbReference type="SAM" id="MobiDB-lite"/>
    </source>
</evidence>
<accession>A0A9W9RKR0</accession>
<sequence>MIEVSASARNTLSKFDDILLLLALSNHESEVPIQNWEDERGRYRIWSANTGANHSGALSLDYRLKDVPAIKAQTVRILQRLQGLFETLEEAVDEYGKEPTKEEVLSMLGDQVDEDQTISNLWFNESELSHIFKTVVETITQLYQISIVITPLPDRDRLMETDNLNSVLQELQGGNGESQDEVGNQGKPTVYESYAK</sequence>
<dbReference type="Proteomes" id="UP001148299">
    <property type="component" value="Unassembled WGS sequence"/>
</dbReference>
<evidence type="ECO:0000313" key="3">
    <source>
        <dbReference type="Proteomes" id="UP001148299"/>
    </source>
</evidence>
<reference evidence="2" key="2">
    <citation type="journal article" date="2023" name="IMA Fungus">
        <title>Comparative genomic study of the Penicillium genus elucidates a diverse pangenome and 15 lateral gene transfer events.</title>
        <authorList>
            <person name="Petersen C."/>
            <person name="Sorensen T."/>
            <person name="Nielsen M.R."/>
            <person name="Sondergaard T.E."/>
            <person name="Sorensen J.L."/>
            <person name="Fitzpatrick D.A."/>
            <person name="Frisvad J.C."/>
            <person name="Nielsen K.L."/>
        </authorList>
    </citation>
    <scope>NUCLEOTIDE SEQUENCE</scope>
    <source>
        <strain evidence="2">IBT 35675</strain>
    </source>
</reference>
<name>A0A9W9RKR0_PENBR</name>
<keyword evidence="3" id="KW-1185">Reference proteome</keyword>
<gene>
    <name evidence="2" type="ORF">N7541_002796</name>
</gene>
<feature type="region of interest" description="Disordered" evidence="1">
    <location>
        <begin position="173"/>
        <end position="196"/>
    </location>
</feature>
<dbReference type="AlphaFoldDB" id="A0A9W9RKR0"/>
<reference evidence="2" key="1">
    <citation type="submission" date="2022-12" db="EMBL/GenBank/DDBJ databases">
        <authorList>
            <person name="Petersen C."/>
        </authorList>
    </citation>
    <scope>NUCLEOTIDE SEQUENCE</scope>
    <source>
        <strain evidence="2">IBT 35675</strain>
    </source>
</reference>
<dbReference type="EMBL" id="JAPZBR010000002">
    <property type="protein sequence ID" value="KAJ5361952.1"/>
    <property type="molecule type" value="Genomic_DNA"/>
</dbReference>
<organism evidence="2 3">
    <name type="scientific">Penicillium brevicompactum</name>
    <dbReference type="NCBI Taxonomy" id="5074"/>
    <lineage>
        <taxon>Eukaryota</taxon>
        <taxon>Fungi</taxon>
        <taxon>Dikarya</taxon>
        <taxon>Ascomycota</taxon>
        <taxon>Pezizomycotina</taxon>
        <taxon>Eurotiomycetes</taxon>
        <taxon>Eurotiomycetidae</taxon>
        <taxon>Eurotiales</taxon>
        <taxon>Aspergillaceae</taxon>
        <taxon>Penicillium</taxon>
    </lineage>
</organism>
<evidence type="ECO:0000313" key="2">
    <source>
        <dbReference type="EMBL" id="KAJ5361952.1"/>
    </source>
</evidence>
<comment type="caution">
    <text evidence="2">The sequence shown here is derived from an EMBL/GenBank/DDBJ whole genome shotgun (WGS) entry which is preliminary data.</text>
</comment>
<protein>
    <submittedName>
        <fullName evidence="2">Uncharacterized protein</fullName>
    </submittedName>
</protein>
<proteinExistence type="predicted"/>